<evidence type="ECO:0000313" key="3">
    <source>
        <dbReference type="EMBL" id="QNP49737.1"/>
    </source>
</evidence>
<feature type="domain" description="DUF11" evidence="2">
    <location>
        <begin position="492"/>
        <end position="570"/>
    </location>
</feature>
<protein>
    <submittedName>
        <fullName evidence="3">DUF11 domain-containing protein</fullName>
    </submittedName>
</protein>
<evidence type="ECO:0000259" key="2">
    <source>
        <dbReference type="Pfam" id="PF01345"/>
    </source>
</evidence>
<dbReference type="EMBL" id="CP060783">
    <property type="protein sequence ID" value="QNP49737.1"/>
    <property type="molecule type" value="Genomic_DNA"/>
</dbReference>
<name>A0A7H0GN71_9BURK</name>
<accession>A0A7H0GN71</accession>
<feature type="region of interest" description="Disordered" evidence="1">
    <location>
        <begin position="234"/>
        <end position="264"/>
    </location>
</feature>
<reference evidence="3 4" key="1">
    <citation type="submission" date="2020-08" db="EMBL/GenBank/DDBJ databases">
        <title>Genome sequence of Diaphorobacter aerolatus KACC 16536T.</title>
        <authorList>
            <person name="Hyun D.-W."/>
            <person name="Bae J.-W."/>
        </authorList>
    </citation>
    <scope>NUCLEOTIDE SEQUENCE [LARGE SCALE GENOMIC DNA]</scope>
    <source>
        <strain evidence="3 4">KACC 16536</strain>
    </source>
</reference>
<sequence>MSAPQVAAGANSLTLGTRASDGAGKSIVAGDLLLIIQMQDASINSNNSNAYGDGTGSGQGSTSIGNSGVYEFVTVTAVAGSNVTFAPQLTNTYRNVAATATSGKKTFQVIRVPQYTSLTANGIVAPAWNGATGGVVVLDVRDTLTLGNGTAEGVSNRAIFAAGKGFRGAAGIGATSGGSAADWAISSPSQADGGKGEGIAGTPRVVARKDSWGFKTTNAANATNLTTVDSAVEGYPNGSRARGAPANAGGGGSDGGPTSGINQYNAGGGGGGNYAAGGVGGRPWYYPLVDSGGRGGAGYSGDLTFNRIFLGGGGGAGGTNNLTSDPLAYANNGMGCSAAALCSSGAAGGGIVIIRANLVTGSGVIDARGASGYNVGSDAAGGGGAGGSVVIYSIAGGAATIDVSGGDGGNAWGSGGAGVANRHGPGGGGGGGFIAYSPAAFVVTPTVQGGTPGRTTNGASDNYGASGNSGGLASFQTSTPPGTLPGAACTTDLRLSKTDNVSVLQNGGNATYSVTATNRGSVASTGVITVVDVLPAGLSVNNGIVPLSGPQGTFWSCSAASNVLTCTSATPIPGNNGTSTFAFSAAVNAGLRRRLPTRPESAAAVMRTSQRHPLRQPLRRARRMMFRWAARWTSTRCNRRCFR</sequence>
<dbReference type="RefSeq" id="WP_187725278.1">
    <property type="nucleotide sequence ID" value="NZ_CP060783.1"/>
</dbReference>
<dbReference type="AlphaFoldDB" id="A0A7H0GN71"/>
<feature type="compositionally biased region" description="Low complexity" evidence="1">
    <location>
        <begin position="237"/>
        <end position="247"/>
    </location>
</feature>
<dbReference type="InterPro" id="IPR001434">
    <property type="entry name" value="OmcB-like_DUF11"/>
</dbReference>
<keyword evidence="4" id="KW-1185">Reference proteome</keyword>
<dbReference type="Proteomes" id="UP000516028">
    <property type="component" value="Chromosome"/>
</dbReference>
<dbReference type="Pfam" id="PF01345">
    <property type="entry name" value="DUF11"/>
    <property type="match status" value="1"/>
</dbReference>
<gene>
    <name evidence="3" type="ORF">H9K75_07380</name>
</gene>
<proteinExistence type="predicted"/>
<evidence type="ECO:0000313" key="4">
    <source>
        <dbReference type="Proteomes" id="UP000516028"/>
    </source>
</evidence>
<feature type="compositionally biased region" description="Gly residues" evidence="1">
    <location>
        <begin position="248"/>
        <end position="258"/>
    </location>
</feature>
<evidence type="ECO:0000256" key="1">
    <source>
        <dbReference type="SAM" id="MobiDB-lite"/>
    </source>
</evidence>
<dbReference type="KEGG" id="daer:H9K75_07380"/>
<organism evidence="3 4">
    <name type="scientific">Diaphorobacter aerolatus</name>
    <dbReference type="NCBI Taxonomy" id="1288495"/>
    <lineage>
        <taxon>Bacteria</taxon>
        <taxon>Pseudomonadati</taxon>
        <taxon>Pseudomonadota</taxon>
        <taxon>Betaproteobacteria</taxon>
        <taxon>Burkholderiales</taxon>
        <taxon>Comamonadaceae</taxon>
        <taxon>Diaphorobacter</taxon>
    </lineage>
</organism>